<evidence type="ECO:0000313" key="1">
    <source>
        <dbReference type="EMBL" id="ASD49220.1"/>
    </source>
</evidence>
<sequence>MELSARDSTNKMVAIVIVALLLLLTLSLISTIFLVVQNRYLSTHREKIVTPMAYNAPFVISEANSSASHMQMMALSFMALRLNVSPATVDAQHDFLLGYVKSSAQPDFKLVLAKDAQQIKRNEVNSAFYQTRLLVFPAQNRIDVRGVLKTWIGNGKPQSEIKDYSIQIAYENGVTSIVKFWEVTNDKP</sequence>
<name>A0A1Q4MF85_AERSS</name>
<dbReference type="NCBIfam" id="TIGR02761">
    <property type="entry name" value="TraE_TIGR"/>
    <property type="match status" value="1"/>
</dbReference>
<reference evidence="1" key="1">
    <citation type="submission" date="2017-01" db="EMBL/GenBank/DDBJ databases">
        <title>Plasmid composition in Aeromonas salmonicida subsp. salmonicida 01-B526 unravels unsuspected type three secretion system loss patterns.</title>
        <authorList>
            <person name="Tanaka K.H."/>
            <person name="Vincent A.T."/>
            <person name="Emond-Rheault J.-G."/>
            <person name="Adamczuk M."/>
            <person name="Frenette M."/>
            <person name="Charette S.J."/>
        </authorList>
    </citation>
    <scope>NUCLEOTIDE SEQUENCE</scope>
    <source>
        <strain evidence="1">01-B526</strain>
        <plasmid evidence="1">pAsa5</plasmid>
    </source>
</reference>
<gene>
    <name evidence="1" type="primary">traE</name>
</gene>
<dbReference type="EMBL" id="KY555069">
    <property type="protein sequence ID" value="ASD49220.1"/>
    <property type="molecule type" value="Genomic_DNA"/>
</dbReference>
<dbReference type="AlphaFoldDB" id="A0A1Q4MF85"/>
<organism evidence="1">
    <name type="scientific">Aeromonas salmonicida subsp. salmonicida</name>
    <dbReference type="NCBI Taxonomy" id="29491"/>
    <lineage>
        <taxon>Bacteria</taxon>
        <taxon>Pseudomonadati</taxon>
        <taxon>Pseudomonadota</taxon>
        <taxon>Gammaproteobacteria</taxon>
        <taxon>Aeromonadales</taxon>
        <taxon>Aeromonadaceae</taxon>
        <taxon>Aeromonas</taxon>
    </lineage>
</organism>
<dbReference type="RefSeq" id="WP_011899426.1">
    <property type="nucleotide sequence ID" value="NZ_CDDW01000126.1"/>
</dbReference>
<proteinExistence type="predicted"/>
<dbReference type="Pfam" id="PF05309">
    <property type="entry name" value="TraE"/>
    <property type="match status" value="1"/>
</dbReference>
<dbReference type="OMA" id="AYRIEFG"/>
<protein>
    <submittedName>
        <fullName evidence="1">IncF plasmid conjugative transfer pilus assembly protein TraE</fullName>
    </submittedName>
</protein>
<accession>A0A1Q4MF85</accession>
<keyword evidence="1" id="KW-0614">Plasmid</keyword>
<geneLocation type="plasmid" evidence="1">
    <name>pAsa5</name>
</geneLocation>
<dbReference type="InterPro" id="IPR007973">
    <property type="entry name" value="Pilus_assembly_TraE"/>
</dbReference>